<organism evidence="2 3">
    <name type="scientific">Vibrio maritimus</name>
    <dbReference type="NCBI Taxonomy" id="990268"/>
    <lineage>
        <taxon>Bacteria</taxon>
        <taxon>Pseudomonadati</taxon>
        <taxon>Pseudomonadota</taxon>
        <taxon>Gammaproteobacteria</taxon>
        <taxon>Vibrionales</taxon>
        <taxon>Vibrionaceae</taxon>
        <taxon>Vibrio</taxon>
    </lineage>
</organism>
<dbReference type="NCBIfam" id="TIGR01965">
    <property type="entry name" value="VCBS_repeat"/>
    <property type="match status" value="1"/>
</dbReference>
<protein>
    <submittedName>
        <fullName evidence="2">T1SS secreted agglutinin RTX</fullName>
    </submittedName>
</protein>
<dbReference type="Proteomes" id="UP000029224">
    <property type="component" value="Unassembled WGS sequence"/>
</dbReference>
<dbReference type="AlphaFoldDB" id="A0A090T935"/>
<evidence type="ECO:0000313" key="2">
    <source>
        <dbReference type="EMBL" id="GAL35783.1"/>
    </source>
</evidence>
<dbReference type="GO" id="GO:0005509">
    <property type="term" value="F:calcium ion binding"/>
    <property type="evidence" value="ECO:0007669"/>
    <property type="project" value="InterPro"/>
</dbReference>
<dbReference type="InterPro" id="IPR011049">
    <property type="entry name" value="Serralysin-like_metalloprot_C"/>
</dbReference>
<dbReference type="Gene3D" id="2.150.10.10">
    <property type="entry name" value="Serralysin-like metalloprotease, C-terminal"/>
    <property type="match status" value="1"/>
</dbReference>
<dbReference type="SUPFAM" id="SSF51120">
    <property type="entry name" value="beta-Roll"/>
    <property type="match status" value="1"/>
</dbReference>
<reference evidence="2 3" key="2">
    <citation type="submission" date="2014-09" db="EMBL/GenBank/DDBJ databases">
        <authorList>
            <consortium name="NBRP consortium"/>
            <person name="Sawabe T."/>
            <person name="Meirelles P."/>
            <person name="Nakanishi M."/>
            <person name="Sayaka M."/>
            <person name="Hattori M."/>
            <person name="Ohkuma M."/>
        </authorList>
    </citation>
    <scope>NUCLEOTIDE SEQUENCE [LARGE SCALE GENOMIC DNA]</scope>
    <source>
        <strain evidence="2 3">JCM 19240</strain>
    </source>
</reference>
<evidence type="ECO:0000256" key="1">
    <source>
        <dbReference type="ARBA" id="ARBA00022837"/>
    </source>
</evidence>
<keyword evidence="1" id="KW-0106">Calcium</keyword>
<name>A0A090T935_9VIBR</name>
<dbReference type="EMBL" id="BBMT01000008">
    <property type="protein sequence ID" value="GAL35783.1"/>
    <property type="molecule type" value="Genomic_DNA"/>
</dbReference>
<dbReference type="InterPro" id="IPR018511">
    <property type="entry name" value="Hemolysin-typ_Ca-bd_CS"/>
</dbReference>
<sequence length="358" mass="37727">MLIAGNSNALAAGDTDTDNFIIDVSDGLTSLEQPITITVTGNQGLRGDSALDDILVATSDDEWMFGNTIPAGGGISSDNDSQDTFRWETANLAGTDTIKDFDVRDFTTSDPNIKHDVVDLTAVAFKDDQLLTDQLSVSEQSGNTVFEISDNGVVVQSIVLEGVELHTLLGVMPSEVSDFTPTEVLVALYQSEQLTLPDQIKIGTDSATTETIVGTDDSDILFGGGGNDILTGGDGHDLFLFTEDAAGTTADPAEQTVTDFSVGSDILDISDLLPEHDNIGDLLGNISISVTDDPADATDNATTVISVTNNGEQTDITLEGVGWNELGISDASVINDPGNHQTELLNQLDTMNVIKIDP</sequence>
<gene>
    <name evidence="2" type="ORF">JCM19240_4718</name>
</gene>
<keyword evidence="3" id="KW-1185">Reference proteome</keyword>
<comment type="caution">
    <text evidence="2">The sequence shown here is derived from an EMBL/GenBank/DDBJ whole genome shotgun (WGS) entry which is preliminary data.</text>
</comment>
<dbReference type="InterPro" id="IPR001343">
    <property type="entry name" value="Hemolysn_Ca-bd"/>
</dbReference>
<accession>A0A090T935</accession>
<reference evidence="2 3" key="1">
    <citation type="submission" date="2014-09" db="EMBL/GenBank/DDBJ databases">
        <title>Vibrio maritimus JCM 19240. (C210) whole genome shotgun sequence.</title>
        <authorList>
            <person name="Sawabe T."/>
            <person name="Meirelles P."/>
            <person name="Nakanishi M."/>
            <person name="Sayaka M."/>
            <person name="Hattori M."/>
            <person name="Ohkuma M."/>
        </authorList>
    </citation>
    <scope>NUCLEOTIDE SEQUENCE [LARGE SCALE GENOMIC DNA]</scope>
    <source>
        <strain evidence="2 3">JCM 19240</strain>
    </source>
</reference>
<dbReference type="Pfam" id="PF00353">
    <property type="entry name" value="HemolysinCabind"/>
    <property type="match status" value="1"/>
</dbReference>
<dbReference type="PROSITE" id="PS00330">
    <property type="entry name" value="HEMOLYSIN_CALCIUM"/>
    <property type="match status" value="1"/>
</dbReference>
<proteinExistence type="predicted"/>
<dbReference type="InterPro" id="IPR010221">
    <property type="entry name" value="VCBS_dom"/>
</dbReference>
<evidence type="ECO:0000313" key="3">
    <source>
        <dbReference type="Proteomes" id="UP000029224"/>
    </source>
</evidence>